<comment type="caution">
    <text evidence="1">The sequence shown here is derived from an EMBL/GenBank/DDBJ whole genome shotgun (WGS) entry which is preliminary data.</text>
</comment>
<dbReference type="AlphaFoldDB" id="A0A9Q0S2B8"/>
<dbReference type="InterPro" id="IPR036047">
    <property type="entry name" value="F-box-like_dom_sf"/>
</dbReference>
<accession>A0A9Q0S2B8</accession>
<dbReference type="Proteomes" id="UP001151699">
    <property type="component" value="Chromosome B"/>
</dbReference>
<protein>
    <recommendedName>
        <fullName evidence="3">F-box domain-containing protein</fullName>
    </recommendedName>
</protein>
<dbReference type="SUPFAM" id="SSF81383">
    <property type="entry name" value="F-box domain"/>
    <property type="match status" value="1"/>
</dbReference>
<keyword evidence="2" id="KW-1185">Reference proteome</keyword>
<name>A0A9Q0S2B8_9DIPT</name>
<proteinExistence type="predicted"/>
<organism evidence="1 2">
    <name type="scientific">Pseudolycoriella hygida</name>
    <dbReference type="NCBI Taxonomy" id="35572"/>
    <lineage>
        <taxon>Eukaryota</taxon>
        <taxon>Metazoa</taxon>
        <taxon>Ecdysozoa</taxon>
        <taxon>Arthropoda</taxon>
        <taxon>Hexapoda</taxon>
        <taxon>Insecta</taxon>
        <taxon>Pterygota</taxon>
        <taxon>Neoptera</taxon>
        <taxon>Endopterygota</taxon>
        <taxon>Diptera</taxon>
        <taxon>Nematocera</taxon>
        <taxon>Sciaroidea</taxon>
        <taxon>Sciaridae</taxon>
        <taxon>Pseudolycoriella</taxon>
    </lineage>
</organism>
<reference evidence="1" key="1">
    <citation type="submission" date="2022-07" db="EMBL/GenBank/DDBJ databases">
        <authorList>
            <person name="Trinca V."/>
            <person name="Uliana J.V.C."/>
            <person name="Torres T.T."/>
            <person name="Ward R.J."/>
            <person name="Monesi N."/>
        </authorList>
    </citation>
    <scope>NUCLEOTIDE SEQUENCE</scope>
    <source>
        <strain evidence="1">HSMRA1968</strain>
        <tissue evidence="1">Whole embryos</tissue>
    </source>
</reference>
<evidence type="ECO:0000313" key="2">
    <source>
        <dbReference type="Proteomes" id="UP001151699"/>
    </source>
</evidence>
<evidence type="ECO:0000313" key="1">
    <source>
        <dbReference type="EMBL" id="KAJ6640975.1"/>
    </source>
</evidence>
<sequence>MATNPLNIPLICDKICTYLPTRDLVHCRQLNRHWNATAGRIIRRRGVNHFPIVRVKLSDLTPPGRHIAFLNRRIDVFKDGQPFEWIRKYEITIKLDRRVCAQISEQRINDFFENARDLTALCGAPVVSLFFYVGDRQHDKVSMSFIRILSKMDYLKSTLDELKFRIPYRLCRYISMMSPVLPNVKKVRIHLCGQSDDHFTMVENLVLRFPELKQLQLSGTNTWKLIRNSQLTRYNPNLAHLTD</sequence>
<dbReference type="EMBL" id="WJQU01000002">
    <property type="protein sequence ID" value="KAJ6640975.1"/>
    <property type="molecule type" value="Genomic_DNA"/>
</dbReference>
<evidence type="ECO:0008006" key="3">
    <source>
        <dbReference type="Google" id="ProtNLM"/>
    </source>
</evidence>
<gene>
    <name evidence="1" type="ORF">Bhyg_05908</name>
</gene>